<evidence type="ECO:0008006" key="4">
    <source>
        <dbReference type="Google" id="ProtNLM"/>
    </source>
</evidence>
<reference evidence="3" key="3">
    <citation type="submission" date="2022-12" db="EMBL/GenBank/DDBJ databases">
        <title>Development of a Multilocus Sequence Typing Scheme for Bacteroides fragilis Based on Whole Genome Sequencing Data and Clinical Application.</title>
        <authorList>
            <person name="Nielsen F.D."/>
            <person name="Justesen U.S."/>
        </authorList>
    </citation>
    <scope>NUCLEOTIDE SEQUENCE</scope>
    <source>
        <strain evidence="3">BF_BC_ODE_DK_2015_2</strain>
    </source>
</reference>
<dbReference type="EMBL" id="JMZZ02000105">
    <property type="protein sequence ID" value="KFX75087.1"/>
    <property type="molecule type" value="Genomic_DNA"/>
</dbReference>
<name>A0A081TVP7_BACFG</name>
<reference evidence="2" key="1">
    <citation type="book" date="2014" name="THE 24TH EUROPEAN CONGRESS OF CLINICAL MICROBIOLOGY AND INFECTIOUS DISEASES" publisher="ECCMID 2014" city="Barcelona, Spain">
        <title>Identification of resistance genes in three multidrug-resistant Bacteroides fragilis isolates by whole genome sequencing.</title>
        <editorList>
            <person name="Unknown"/>
            <person name="A."/>
        </editorList>
        <authorList>
            <person name="Sydenham T.V."/>
            <person name="Hasman H."/>
            <person name="Wang M."/>
            <person name="Soki J."/>
            <person name="Nagy E."/>
            <person name="Justesen U.S."/>
        </authorList>
    </citation>
    <scope>NUCLEOTIDE SEQUENCE</scope>
    <source>
        <strain evidence="2">DCMOUH0018B</strain>
    </source>
</reference>
<organism evidence="2">
    <name type="scientific">Bacteroides fragilis</name>
    <dbReference type="NCBI Taxonomy" id="817"/>
    <lineage>
        <taxon>Bacteria</taxon>
        <taxon>Pseudomonadati</taxon>
        <taxon>Bacteroidota</taxon>
        <taxon>Bacteroidia</taxon>
        <taxon>Bacteroidales</taxon>
        <taxon>Bacteroidaceae</taxon>
        <taxon>Bacteroides</taxon>
    </lineage>
</organism>
<reference evidence="2" key="2">
    <citation type="submission" date="2014-07" db="EMBL/GenBank/DDBJ databases">
        <title>Genetics and epidemiology of antimicrobial resistance in B. fragilis group.</title>
        <authorList>
            <person name="Sydenham T.V."/>
            <person name="Hasman H."/>
            <person name="Kemp M."/>
            <person name="Justesen U.S."/>
        </authorList>
    </citation>
    <scope>NUCLEOTIDE SEQUENCE [LARGE SCALE GENOMIC DNA]</scope>
    <source>
        <strain evidence="2">DCMOUH0018B</strain>
    </source>
</reference>
<keyword evidence="1" id="KW-0732">Signal</keyword>
<evidence type="ECO:0000313" key="3">
    <source>
        <dbReference type="EMBL" id="MCZ2654945.1"/>
    </source>
</evidence>
<sequence>MNRYRLRIIALTALVCLAGSSCTDDENGGQGNNIVYGENIIGNGEQTFEIKDHQYLKRGTYLMKGWCYVTYGSTLTIEAGTVIKGDKETRAALIIEPGGKLIAQGTVDAPIVFTSEMPAGKRKPGDWGGLILCGYARNNENIMQIEGGPRTTHGGPNNADNSGILSYVRVEFAGYPFKKNQEINGITFGSVGNGTQIDHLQVSYANDDAFEWFGGTVNAEYLVAYHCWDDDFDTDNGYSGTCKHLLGIRHPRIADITGSHAFECSNNGTNSPATPTTAATFEDVTIYGPASGDASFVNRPDFINGGGLRPENESMLGLFGSALYLGANTSVTFRNCRINGYPSDIEGTPAVMENVVFSEKEEINYPEWTKGWCNFNPQETEY</sequence>
<dbReference type="RefSeq" id="WP_032540832.1">
    <property type="nucleotide sequence ID" value="NZ_CAEUHN010000018.1"/>
</dbReference>
<dbReference type="SUPFAM" id="SSF51126">
    <property type="entry name" value="Pectin lyase-like"/>
    <property type="match status" value="1"/>
</dbReference>
<accession>A0A081TVP7</accession>
<dbReference type="AlphaFoldDB" id="A0A081TVP7"/>
<feature type="signal peptide" evidence="1">
    <location>
        <begin position="1"/>
        <end position="23"/>
    </location>
</feature>
<dbReference type="Proteomes" id="UP001075704">
    <property type="component" value="Unassembled WGS sequence"/>
</dbReference>
<dbReference type="PANTHER" id="PTHR41339">
    <property type="entry name" value="LIPL48"/>
    <property type="match status" value="1"/>
</dbReference>
<dbReference type="InterPro" id="IPR011050">
    <property type="entry name" value="Pectin_lyase_fold/virulence"/>
</dbReference>
<comment type="caution">
    <text evidence="2">The sequence shown here is derived from an EMBL/GenBank/DDBJ whole genome shotgun (WGS) entry which is preliminary data.</text>
</comment>
<dbReference type="PANTHER" id="PTHR41339:SF1">
    <property type="entry name" value="SECRETED PROTEIN"/>
    <property type="match status" value="1"/>
</dbReference>
<dbReference type="PATRIC" id="fig|817.53.peg.1749"/>
<gene>
    <name evidence="2" type="ORF">EE52_0208455</name>
    <name evidence="3" type="ORF">O1422_12310</name>
</gene>
<evidence type="ECO:0000313" key="2">
    <source>
        <dbReference type="EMBL" id="KFX75087.1"/>
    </source>
</evidence>
<protein>
    <recommendedName>
        <fullName evidence="4">Lipoprotein</fullName>
    </recommendedName>
</protein>
<dbReference type="EMBL" id="JAPUAC010000008">
    <property type="protein sequence ID" value="MCZ2654945.1"/>
    <property type="molecule type" value="Genomic_DNA"/>
</dbReference>
<proteinExistence type="predicted"/>
<dbReference type="PROSITE" id="PS51257">
    <property type="entry name" value="PROKAR_LIPOPROTEIN"/>
    <property type="match status" value="1"/>
</dbReference>
<feature type="chain" id="PRO_5010404661" description="Lipoprotein" evidence="1">
    <location>
        <begin position="24"/>
        <end position="382"/>
    </location>
</feature>
<evidence type="ECO:0000256" key="1">
    <source>
        <dbReference type="SAM" id="SignalP"/>
    </source>
</evidence>